<dbReference type="Proteomes" id="UP000178302">
    <property type="component" value="Unassembled WGS sequence"/>
</dbReference>
<comment type="caution">
    <text evidence="2">The sequence shown here is derived from an EMBL/GenBank/DDBJ whole genome shotgun (WGS) entry which is preliminary data.</text>
</comment>
<organism evidence="2 3">
    <name type="scientific">Candidatus Tagabacteria bacterium RIFCSPLOWO2_01_FULL_39_11</name>
    <dbReference type="NCBI Taxonomy" id="1802295"/>
    <lineage>
        <taxon>Bacteria</taxon>
        <taxon>Candidatus Tagaibacteriota</taxon>
    </lineage>
</organism>
<dbReference type="Gene3D" id="6.10.250.2410">
    <property type="match status" value="1"/>
</dbReference>
<evidence type="ECO:0000313" key="2">
    <source>
        <dbReference type="EMBL" id="OHA14541.1"/>
    </source>
</evidence>
<dbReference type="InterPro" id="IPR023093">
    <property type="entry name" value="ScpA-like_C"/>
</dbReference>
<evidence type="ECO:0000313" key="3">
    <source>
        <dbReference type="Proteomes" id="UP000178302"/>
    </source>
</evidence>
<proteinExistence type="predicted"/>
<evidence type="ECO:0000256" key="1">
    <source>
        <dbReference type="ARBA" id="ARBA00044777"/>
    </source>
</evidence>
<dbReference type="EMBL" id="MHQZ01000008">
    <property type="protein sequence ID" value="OHA14541.1"/>
    <property type="molecule type" value="Genomic_DNA"/>
</dbReference>
<dbReference type="Gene3D" id="1.10.10.580">
    <property type="entry name" value="Structural maintenance of chromosome 1. Chain E"/>
    <property type="match status" value="1"/>
</dbReference>
<dbReference type="InterPro" id="IPR003768">
    <property type="entry name" value="ScpA"/>
</dbReference>
<name>A0A1G2LUQ9_9BACT</name>
<sequence length="230" mass="26185">MYQVKLQQFEGPLDLLLKLIEERKISINEISLAWITEEFINYARNSDGFLSENTAEFLDTASTLILIKSKSLLPSLEVSEKEDISIKELQQRLNLYKIFKKLASDIENKFGTNIIFARSHFLNVKPNFIEPKNASVGILSGAIEEIISFLPTADMLPQKRLGGVFSLEQKINEIQSRLQSIIQISFSKITESKDRLEAIISFLAVLELIKQGYLMAEQDNNFGEIKVIKI</sequence>
<protein>
    <recommendedName>
        <fullName evidence="1">Segregation and condensation protein A</fullName>
    </recommendedName>
</protein>
<accession>A0A1G2LUQ9</accession>
<dbReference type="Pfam" id="PF02616">
    <property type="entry name" value="SMC_ScpA"/>
    <property type="match status" value="1"/>
</dbReference>
<gene>
    <name evidence="2" type="ORF">A2909_02580</name>
</gene>
<dbReference type="AlphaFoldDB" id="A0A1G2LUQ9"/>
<reference evidence="2 3" key="1">
    <citation type="journal article" date="2016" name="Nat. Commun.">
        <title>Thousands of microbial genomes shed light on interconnected biogeochemical processes in an aquifer system.</title>
        <authorList>
            <person name="Anantharaman K."/>
            <person name="Brown C.T."/>
            <person name="Hug L.A."/>
            <person name="Sharon I."/>
            <person name="Castelle C.J."/>
            <person name="Probst A.J."/>
            <person name="Thomas B.C."/>
            <person name="Singh A."/>
            <person name="Wilkins M.J."/>
            <person name="Karaoz U."/>
            <person name="Brodie E.L."/>
            <person name="Williams K.H."/>
            <person name="Hubbard S.S."/>
            <person name="Banfield J.F."/>
        </authorList>
    </citation>
    <scope>NUCLEOTIDE SEQUENCE [LARGE SCALE GENOMIC DNA]</scope>
</reference>
<dbReference type="PANTHER" id="PTHR33969:SF2">
    <property type="entry name" value="SEGREGATION AND CONDENSATION PROTEIN A"/>
    <property type="match status" value="1"/>
</dbReference>
<dbReference type="PANTHER" id="PTHR33969">
    <property type="entry name" value="SEGREGATION AND CONDENSATION PROTEIN A"/>
    <property type="match status" value="1"/>
</dbReference>